<name>A0ABR3HCJ6_LOXSC</name>
<dbReference type="InterPro" id="IPR005312">
    <property type="entry name" value="DUF1759"/>
</dbReference>
<reference evidence="2 3" key="1">
    <citation type="submission" date="2024-06" db="EMBL/GenBank/DDBJ databases">
        <title>A chromosome-level genome assembly of beet webworm, Loxostege sticticalis.</title>
        <authorList>
            <person name="Zhang Y."/>
        </authorList>
    </citation>
    <scope>NUCLEOTIDE SEQUENCE [LARGE SCALE GENOMIC DNA]</scope>
    <source>
        <strain evidence="2">AQ026</strain>
        <tissue evidence="2">Whole body</tissue>
    </source>
</reference>
<dbReference type="Proteomes" id="UP001549920">
    <property type="component" value="Unassembled WGS sequence"/>
</dbReference>
<dbReference type="InterPro" id="IPR001878">
    <property type="entry name" value="Znf_CCHC"/>
</dbReference>
<organism evidence="2 3">
    <name type="scientific">Loxostege sticticalis</name>
    <name type="common">Beet webworm moth</name>
    <dbReference type="NCBI Taxonomy" id="481309"/>
    <lineage>
        <taxon>Eukaryota</taxon>
        <taxon>Metazoa</taxon>
        <taxon>Ecdysozoa</taxon>
        <taxon>Arthropoda</taxon>
        <taxon>Hexapoda</taxon>
        <taxon>Insecta</taxon>
        <taxon>Pterygota</taxon>
        <taxon>Neoptera</taxon>
        <taxon>Endopterygota</taxon>
        <taxon>Lepidoptera</taxon>
        <taxon>Glossata</taxon>
        <taxon>Ditrysia</taxon>
        <taxon>Pyraloidea</taxon>
        <taxon>Crambidae</taxon>
        <taxon>Pyraustinae</taxon>
        <taxon>Loxostege</taxon>
    </lineage>
</organism>
<accession>A0ABR3HCJ6</accession>
<feature type="domain" description="CCHC-type" evidence="1">
    <location>
        <begin position="325"/>
        <end position="341"/>
    </location>
</feature>
<evidence type="ECO:0000313" key="3">
    <source>
        <dbReference type="Proteomes" id="UP001549920"/>
    </source>
</evidence>
<sequence length="604" mass="69310">MEFILDFQSDIFKRLNKNKDNFDKLPKDRITKVYLEAKLEVVEQLWSEFLSGHKELFLNVHSEDLANSTYAKEDIYDQMEELYTWFKCDLKTSLLKFTSSNYEQGTSQVVHGKNSQVKLPKINIPTFSGKYLEWPTFKDLFKSLVHSNDDLEDIQKFHYLKGYLTGEAEQLVRHISIADCNYDRCWQLLEERYNNKKYLCQQTLKRLFSQKNIVNESASALKELIDTTNDCLSTLQNIGINVDSWDVVVIHILTLKLDIESRRQWEFKISETNLSDELPTYKQFKEFLTNRYRAIEFLDSRSTVGNIKNVTNSNTKSMHITRNFKCPFCSEGGHKLSYCKTFCKEPVEFRRQFVLKNNVCFNCLETNHSAKLCKNITKCQICKRKHHSLLHPRGNVTKCIGDDRKESVVASPTINSETNTSVSCSSTGITIQVLLPTAIVKAVSTKDTVCEIRALLDQGSETSFVTEDTVQRLGVGGDRHFISKSVVNMKISSRIDPKEIVDVKAYVLKSITSFLPSNKIEPIQWIEKANLPLADPIYYTPNRIDLLLGADVYGQILRDGVKRGASGTSVAQLTSLGWTLSGKFRSTNETETRSREKMVRRQSD</sequence>
<keyword evidence="3" id="KW-1185">Reference proteome</keyword>
<dbReference type="PANTHER" id="PTHR47331">
    <property type="entry name" value="PHD-TYPE DOMAIN-CONTAINING PROTEIN"/>
    <property type="match status" value="1"/>
</dbReference>
<comment type="caution">
    <text evidence="2">The sequence shown here is derived from an EMBL/GenBank/DDBJ whole genome shotgun (WGS) entry which is preliminary data.</text>
</comment>
<evidence type="ECO:0000259" key="1">
    <source>
        <dbReference type="SMART" id="SM00343"/>
    </source>
</evidence>
<feature type="domain" description="CCHC-type" evidence="1">
    <location>
        <begin position="359"/>
        <end position="375"/>
    </location>
</feature>
<dbReference type="SMART" id="SM00343">
    <property type="entry name" value="ZnF_C2HC"/>
    <property type="match status" value="2"/>
</dbReference>
<proteinExistence type="predicted"/>
<protein>
    <recommendedName>
        <fullName evidence="1">CCHC-type domain-containing protein</fullName>
    </recommendedName>
</protein>
<dbReference type="Pfam" id="PF03564">
    <property type="entry name" value="DUF1759"/>
    <property type="match status" value="1"/>
</dbReference>
<dbReference type="EMBL" id="JBEUOH010000021">
    <property type="protein sequence ID" value="KAL0868148.1"/>
    <property type="molecule type" value="Genomic_DNA"/>
</dbReference>
<evidence type="ECO:0000313" key="2">
    <source>
        <dbReference type="EMBL" id="KAL0868148.1"/>
    </source>
</evidence>
<gene>
    <name evidence="2" type="ORF">ABMA27_007700</name>
</gene>